<evidence type="ECO:0000313" key="6">
    <source>
        <dbReference type="Proteomes" id="UP000681720"/>
    </source>
</evidence>
<sequence length="67" mass="7569">MQNTTASPLPDQNTSNTITEQKSKPKNGKQKRTLPWWFIFIAYALSFFVVAISGFFILARGIEFGDV</sequence>
<dbReference type="AlphaFoldDB" id="A0A8S2YKJ9"/>
<feature type="transmembrane region" description="Helical" evidence="2">
    <location>
        <begin position="34"/>
        <end position="59"/>
    </location>
</feature>
<dbReference type="Proteomes" id="UP000681967">
    <property type="component" value="Unassembled WGS sequence"/>
</dbReference>
<dbReference type="EMBL" id="CAJOBH010125952">
    <property type="protein sequence ID" value="CAF4734777.1"/>
    <property type="molecule type" value="Genomic_DNA"/>
</dbReference>
<keyword evidence="2" id="KW-0812">Transmembrane</keyword>
<accession>A0A8S2YKJ9</accession>
<gene>
    <name evidence="5" type="ORF">BYL167_LOCUS45425</name>
    <name evidence="3" type="ORF">GIL414_LOCUS37412</name>
    <name evidence="4" type="ORF">SMN809_LOCUS43085</name>
</gene>
<feature type="compositionally biased region" description="Polar residues" evidence="1">
    <location>
        <begin position="1"/>
        <end position="20"/>
    </location>
</feature>
<keyword evidence="2" id="KW-0472">Membrane</keyword>
<dbReference type="EMBL" id="CAJOBI010126134">
    <property type="protein sequence ID" value="CAF4701867.1"/>
    <property type="molecule type" value="Genomic_DNA"/>
</dbReference>
<feature type="non-terminal residue" evidence="3">
    <location>
        <position position="67"/>
    </location>
</feature>
<evidence type="ECO:0000313" key="5">
    <source>
        <dbReference type="EMBL" id="CAF4734777.1"/>
    </source>
</evidence>
<evidence type="ECO:0000256" key="1">
    <source>
        <dbReference type="SAM" id="MobiDB-lite"/>
    </source>
</evidence>
<proteinExistence type="predicted"/>
<comment type="caution">
    <text evidence="3">The sequence shown here is derived from an EMBL/GenBank/DDBJ whole genome shotgun (WGS) entry which is preliminary data.</text>
</comment>
<evidence type="ECO:0000256" key="2">
    <source>
        <dbReference type="SAM" id="Phobius"/>
    </source>
</evidence>
<protein>
    <submittedName>
        <fullName evidence="3">Uncharacterized protein</fullName>
    </submittedName>
</protein>
<organism evidence="3 6">
    <name type="scientific">Rotaria magnacalcarata</name>
    <dbReference type="NCBI Taxonomy" id="392030"/>
    <lineage>
        <taxon>Eukaryota</taxon>
        <taxon>Metazoa</taxon>
        <taxon>Spiralia</taxon>
        <taxon>Gnathifera</taxon>
        <taxon>Rotifera</taxon>
        <taxon>Eurotatoria</taxon>
        <taxon>Bdelloidea</taxon>
        <taxon>Philodinida</taxon>
        <taxon>Philodinidae</taxon>
        <taxon>Rotaria</taxon>
    </lineage>
</organism>
<feature type="region of interest" description="Disordered" evidence="1">
    <location>
        <begin position="1"/>
        <end position="30"/>
    </location>
</feature>
<dbReference type="Proteomes" id="UP000676336">
    <property type="component" value="Unassembled WGS sequence"/>
</dbReference>
<dbReference type="EMBL" id="CAJOBJ010096029">
    <property type="protein sequence ID" value="CAF4564899.1"/>
    <property type="molecule type" value="Genomic_DNA"/>
</dbReference>
<evidence type="ECO:0000313" key="3">
    <source>
        <dbReference type="EMBL" id="CAF4564899.1"/>
    </source>
</evidence>
<dbReference type="Proteomes" id="UP000681720">
    <property type="component" value="Unassembled WGS sequence"/>
</dbReference>
<reference evidence="3" key="1">
    <citation type="submission" date="2021-02" db="EMBL/GenBank/DDBJ databases">
        <authorList>
            <person name="Nowell W R."/>
        </authorList>
    </citation>
    <scope>NUCLEOTIDE SEQUENCE</scope>
</reference>
<evidence type="ECO:0000313" key="4">
    <source>
        <dbReference type="EMBL" id="CAF4701867.1"/>
    </source>
</evidence>
<keyword evidence="2" id="KW-1133">Transmembrane helix</keyword>
<name>A0A8S2YKJ9_9BILA</name>